<dbReference type="Proteomes" id="UP000176005">
    <property type="component" value="Unassembled WGS sequence"/>
</dbReference>
<feature type="compositionally biased region" description="Polar residues" evidence="1">
    <location>
        <begin position="98"/>
        <end position="113"/>
    </location>
</feature>
<name>A0A1E7KZI5_9ACTN</name>
<keyword evidence="3" id="KW-1185">Reference proteome</keyword>
<evidence type="ECO:0000256" key="1">
    <source>
        <dbReference type="SAM" id="MobiDB-lite"/>
    </source>
</evidence>
<organism evidence="2 3">
    <name type="scientific">Streptomyces nanshensis</name>
    <dbReference type="NCBI Taxonomy" id="518642"/>
    <lineage>
        <taxon>Bacteria</taxon>
        <taxon>Bacillati</taxon>
        <taxon>Actinomycetota</taxon>
        <taxon>Actinomycetes</taxon>
        <taxon>Kitasatosporales</taxon>
        <taxon>Streptomycetaceae</taxon>
        <taxon>Streptomyces</taxon>
    </lineage>
</organism>
<feature type="region of interest" description="Disordered" evidence="1">
    <location>
        <begin position="89"/>
        <end position="113"/>
    </location>
</feature>
<dbReference type="EMBL" id="LJGW01000377">
    <property type="protein sequence ID" value="OEV09324.1"/>
    <property type="molecule type" value="Genomic_DNA"/>
</dbReference>
<sequence>MAEPASTNPHRDNDSAGEQRIVEALRRARSRSFSGRSTGAECACGRHRVTCLFGRMHSWTMPWFVQGRVVRTKDTAHCYGCGAVCTGDEEPVGDVSGTAAQSAPTGPLSQRAK</sequence>
<protein>
    <submittedName>
        <fullName evidence="2">Uncharacterized protein</fullName>
    </submittedName>
</protein>
<proteinExistence type="predicted"/>
<accession>A0A1E7KZI5</accession>
<gene>
    <name evidence="2" type="ORF">AN218_23130</name>
</gene>
<evidence type="ECO:0000313" key="3">
    <source>
        <dbReference type="Proteomes" id="UP000176005"/>
    </source>
</evidence>
<feature type="region of interest" description="Disordered" evidence="1">
    <location>
        <begin position="1"/>
        <end position="21"/>
    </location>
</feature>
<reference evidence="2 3" key="1">
    <citation type="journal article" date="2016" name="Front. Microbiol.">
        <title>Comparative Genomics Analysis of Streptomyces Species Reveals Their Adaptation to the Marine Environment and Their Diversity at the Genomic Level.</title>
        <authorList>
            <person name="Tian X."/>
            <person name="Zhang Z."/>
            <person name="Yang T."/>
            <person name="Chen M."/>
            <person name="Li J."/>
            <person name="Chen F."/>
            <person name="Yang J."/>
            <person name="Li W."/>
            <person name="Zhang B."/>
            <person name="Zhang Z."/>
            <person name="Wu J."/>
            <person name="Zhang C."/>
            <person name="Long L."/>
            <person name="Xiao J."/>
        </authorList>
    </citation>
    <scope>NUCLEOTIDE SEQUENCE [LARGE SCALE GENOMIC DNA]</scope>
    <source>
        <strain evidence="2 3">SCSIO 10429</strain>
    </source>
</reference>
<comment type="caution">
    <text evidence="2">The sequence shown here is derived from an EMBL/GenBank/DDBJ whole genome shotgun (WGS) entry which is preliminary data.</text>
</comment>
<evidence type="ECO:0000313" key="2">
    <source>
        <dbReference type="EMBL" id="OEV09324.1"/>
    </source>
</evidence>
<dbReference type="AlphaFoldDB" id="A0A1E7KZI5"/>